<organism evidence="2 3">
    <name type="scientific">Ktedonobacter robiniae</name>
    <dbReference type="NCBI Taxonomy" id="2778365"/>
    <lineage>
        <taxon>Bacteria</taxon>
        <taxon>Bacillati</taxon>
        <taxon>Chloroflexota</taxon>
        <taxon>Ktedonobacteria</taxon>
        <taxon>Ktedonobacterales</taxon>
        <taxon>Ktedonobacteraceae</taxon>
        <taxon>Ktedonobacter</taxon>
    </lineage>
</organism>
<dbReference type="InterPro" id="IPR008979">
    <property type="entry name" value="Galactose-bd-like_sf"/>
</dbReference>
<dbReference type="InterPro" id="IPR000421">
    <property type="entry name" value="FA58C"/>
</dbReference>
<dbReference type="Proteomes" id="UP000654345">
    <property type="component" value="Unassembled WGS sequence"/>
</dbReference>
<gene>
    <name evidence="2" type="ORF">KSB_50600</name>
</gene>
<evidence type="ECO:0000259" key="1">
    <source>
        <dbReference type="PROSITE" id="PS50022"/>
    </source>
</evidence>
<dbReference type="EMBL" id="BNJG01000002">
    <property type="protein sequence ID" value="GHO56585.1"/>
    <property type="molecule type" value="Genomic_DNA"/>
</dbReference>
<feature type="domain" description="F5/8 type C" evidence="1">
    <location>
        <begin position="6"/>
        <end position="166"/>
    </location>
</feature>
<accession>A0ABQ3UVZ1</accession>
<sequence>MTTTLQRPVRTQLTNVAFKKTATASSEWSEAWKAEFALDGHREGGDGHAWAPKNRNVLPADELTWWQVDLGRLHRIWELDLTTLSDRDYPLSRYNFEIQASEDRQNMSHYRVLGRVDSVHSLPIGGTLTLAFDTPVSAQYIRVVKLTTEANPYFDMAIAEFRVWAE</sequence>
<comment type="caution">
    <text evidence="2">The sequence shown here is derived from an EMBL/GenBank/DDBJ whole genome shotgun (WGS) entry which is preliminary data.</text>
</comment>
<keyword evidence="3" id="KW-1185">Reference proteome</keyword>
<reference evidence="2 3" key="1">
    <citation type="journal article" date="2021" name="Int. J. Syst. Evol. Microbiol.">
        <title>Reticulibacter mediterranei gen. nov., sp. nov., within the new family Reticulibacteraceae fam. nov., and Ktedonospora formicarum gen. nov., sp. nov., Ktedonobacter robiniae sp. nov., Dictyobacter formicarum sp. nov. and Dictyobacter arantiisoli sp. nov., belonging to the class Ktedonobacteria.</title>
        <authorList>
            <person name="Yabe S."/>
            <person name="Zheng Y."/>
            <person name="Wang C.M."/>
            <person name="Sakai Y."/>
            <person name="Abe K."/>
            <person name="Yokota A."/>
            <person name="Donadio S."/>
            <person name="Cavaletti L."/>
            <person name="Monciardini P."/>
        </authorList>
    </citation>
    <scope>NUCLEOTIDE SEQUENCE [LARGE SCALE GENOMIC DNA]</scope>
    <source>
        <strain evidence="2 3">SOSP1-30</strain>
    </source>
</reference>
<name>A0ABQ3UVZ1_9CHLR</name>
<evidence type="ECO:0000313" key="2">
    <source>
        <dbReference type="EMBL" id="GHO56585.1"/>
    </source>
</evidence>
<evidence type="ECO:0000313" key="3">
    <source>
        <dbReference type="Proteomes" id="UP000654345"/>
    </source>
</evidence>
<dbReference type="Pfam" id="PF00754">
    <property type="entry name" value="F5_F8_type_C"/>
    <property type="match status" value="1"/>
</dbReference>
<dbReference type="PROSITE" id="PS50022">
    <property type="entry name" value="FA58C_3"/>
    <property type="match status" value="1"/>
</dbReference>
<dbReference type="RefSeq" id="WP_201373061.1">
    <property type="nucleotide sequence ID" value="NZ_BNJG01000002.1"/>
</dbReference>
<proteinExistence type="predicted"/>
<dbReference type="Gene3D" id="2.60.120.260">
    <property type="entry name" value="Galactose-binding domain-like"/>
    <property type="match status" value="1"/>
</dbReference>
<protein>
    <recommendedName>
        <fullName evidence="1">F5/8 type C domain-containing protein</fullName>
    </recommendedName>
</protein>
<dbReference type="SUPFAM" id="SSF49785">
    <property type="entry name" value="Galactose-binding domain-like"/>
    <property type="match status" value="1"/>
</dbReference>